<evidence type="ECO:0000313" key="1">
    <source>
        <dbReference type="EMBL" id="OIW24279.1"/>
    </source>
</evidence>
<proteinExistence type="predicted"/>
<sequence length="240" mass="26442">MADIDLHPRGEWSQWLAESTRTSARMIKAVIMTSMVPVLMSAKIKGELELGRKWKRWSKIVAGPPLVLSQISDEYWQVPANEITPHAPSAPPPMLISAAVVVKTCRLTSAPTTHDRAGIQWHGLFDGTAAVRPDYRLVPGLAYVRQPGPYLQPCFARSVQQRGQEAGTLRGGPLARVPAGSWRRIWARIWVDMCVPIQPAPTQPDKGPVITASIFQCMEGSVEILRAELQVEAGQILGRI</sequence>
<dbReference type="EMBL" id="KV875104">
    <property type="protein sequence ID" value="OIW24279.1"/>
    <property type="molecule type" value="Genomic_DNA"/>
</dbReference>
<dbReference type="InParanoid" id="A0A1J7I9F1"/>
<reference evidence="1 2" key="1">
    <citation type="submission" date="2016-10" db="EMBL/GenBank/DDBJ databases">
        <title>Draft genome sequence of Coniochaeta ligniaria NRRL30616, a lignocellulolytic fungus for bioabatement of inhibitors in plant biomass hydrolysates.</title>
        <authorList>
            <consortium name="DOE Joint Genome Institute"/>
            <person name="Jimenez D.J."/>
            <person name="Hector R.E."/>
            <person name="Riley R."/>
            <person name="Sun H."/>
            <person name="Grigoriev I.V."/>
            <person name="Van Elsas J.D."/>
            <person name="Nichols N.N."/>
        </authorList>
    </citation>
    <scope>NUCLEOTIDE SEQUENCE [LARGE SCALE GENOMIC DNA]</scope>
    <source>
        <strain evidence="1 2">NRRL 30616</strain>
    </source>
</reference>
<gene>
    <name evidence="1" type="ORF">CONLIGDRAFT_692485</name>
</gene>
<organism evidence="1 2">
    <name type="scientific">Coniochaeta ligniaria NRRL 30616</name>
    <dbReference type="NCBI Taxonomy" id="1408157"/>
    <lineage>
        <taxon>Eukaryota</taxon>
        <taxon>Fungi</taxon>
        <taxon>Dikarya</taxon>
        <taxon>Ascomycota</taxon>
        <taxon>Pezizomycotina</taxon>
        <taxon>Sordariomycetes</taxon>
        <taxon>Sordariomycetidae</taxon>
        <taxon>Coniochaetales</taxon>
        <taxon>Coniochaetaceae</taxon>
        <taxon>Coniochaeta</taxon>
    </lineage>
</organism>
<name>A0A1J7I9F1_9PEZI</name>
<protein>
    <submittedName>
        <fullName evidence="1">Uncharacterized protein</fullName>
    </submittedName>
</protein>
<dbReference type="AlphaFoldDB" id="A0A1J7I9F1"/>
<evidence type="ECO:0000313" key="2">
    <source>
        <dbReference type="Proteomes" id="UP000182658"/>
    </source>
</evidence>
<dbReference type="Proteomes" id="UP000182658">
    <property type="component" value="Unassembled WGS sequence"/>
</dbReference>
<keyword evidence="2" id="KW-1185">Reference proteome</keyword>
<accession>A0A1J7I9F1</accession>